<dbReference type="PROSITE" id="PS51898">
    <property type="entry name" value="TYR_RECOMBINASE"/>
    <property type="match status" value="1"/>
</dbReference>
<dbReference type="Proteomes" id="UP001589838">
    <property type="component" value="Unassembled WGS sequence"/>
</dbReference>
<keyword evidence="4" id="KW-1185">Reference proteome</keyword>
<evidence type="ECO:0000256" key="1">
    <source>
        <dbReference type="ARBA" id="ARBA00023172"/>
    </source>
</evidence>
<dbReference type="PANTHER" id="PTHR30349:SF82">
    <property type="entry name" value="INTEGRASE_RECOMBINASE YOEC-RELATED"/>
    <property type="match status" value="1"/>
</dbReference>
<dbReference type="PANTHER" id="PTHR30349">
    <property type="entry name" value="PHAGE INTEGRASE-RELATED"/>
    <property type="match status" value="1"/>
</dbReference>
<sequence length="184" mass="21562">MEYVQPIRRVEKIKIMKHYLRKRSKRDYLLFVLGINTGLRISQMLELKCKDVLDKDSPRNFIIQTTSDYEEIYLNHKVKQAISNYVKHSKLKTDDFLFSASNKKQPITRQQAYRIINQAAQEAGICDKIGTHTLRKTFGFHAYKQGVAVSFLQKRFNHKTRSATLRYIGITDEINKPPQIDVNL</sequence>
<dbReference type="InterPro" id="IPR011010">
    <property type="entry name" value="DNA_brk_join_enz"/>
</dbReference>
<organism evidence="3 4">
    <name type="scientific">Halalkalibacter kiskunsagensis</name>
    <dbReference type="NCBI Taxonomy" id="1548599"/>
    <lineage>
        <taxon>Bacteria</taxon>
        <taxon>Bacillati</taxon>
        <taxon>Bacillota</taxon>
        <taxon>Bacilli</taxon>
        <taxon>Bacillales</taxon>
        <taxon>Bacillaceae</taxon>
        <taxon>Halalkalibacter</taxon>
    </lineage>
</organism>
<gene>
    <name evidence="3" type="ORF">ACFFHM_18610</name>
</gene>
<dbReference type="InterPro" id="IPR050090">
    <property type="entry name" value="Tyrosine_recombinase_XerCD"/>
</dbReference>
<comment type="caution">
    <text evidence="3">The sequence shown here is derived from an EMBL/GenBank/DDBJ whole genome shotgun (WGS) entry which is preliminary data.</text>
</comment>
<evidence type="ECO:0000259" key="2">
    <source>
        <dbReference type="PROSITE" id="PS51898"/>
    </source>
</evidence>
<protein>
    <submittedName>
        <fullName evidence="3">Tyrosine-type recombinase/integrase</fullName>
    </submittedName>
</protein>
<dbReference type="Gene3D" id="1.10.443.10">
    <property type="entry name" value="Intergrase catalytic core"/>
    <property type="match status" value="1"/>
</dbReference>
<evidence type="ECO:0000313" key="3">
    <source>
        <dbReference type="EMBL" id="MFC0472438.1"/>
    </source>
</evidence>
<accession>A0ABV6KK97</accession>
<dbReference type="InterPro" id="IPR013762">
    <property type="entry name" value="Integrase-like_cat_sf"/>
</dbReference>
<feature type="domain" description="Tyr recombinase" evidence="2">
    <location>
        <begin position="2"/>
        <end position="181"/>
    </location>
</feature>
<dbReference type="InterPro" id="IPR002104">
    <property type="entry name" value="Integrase_catalytic"/>
</dbReference>
<name>A0ABV6KK97_9BACI</name>
<dbReference type="Pfam" id="PF00589">
    <property type="entry name" value="Phage_integrase"/>
    <property type="match status" value="1"/>
</dbReference>
<reference evidence="3 4" key="1">
    <citation type="submission" date="2024-09" db="EMBL/GenBank/DDBJ databases">
        <authorList>
            <person name="Sun Q."/>
            <person name="Mori K."/>
        </authorList>
    </citation>
    <scope>NUCLEOTIDE SEQUENCE [LARGE SCALE GENOMIC DNA]</scope>
    <source>
        <strain evidence="3 4">NCAIM B.02610</strain>
    </source>
</reference>
<dbReference type="SUPFAM" id="SSF56349">
    <property type="entry name" value="DNA breaking-rejoining enzymes"/>
    <property type="match status" value="1"/>
</dbReference>
<proteinExistence type="predicted"/>
<evidence type="ECO:0000313" key="4">
    <source>
        <dbReference type="Proteomes" id="UP001589838"/>
    </source>
</evidence>
<keyword evidence="1" id="KW-0233">DNA recombination</keyword>
<dbReference type="EMBL" id="JBHLUX010000077">
    <property type="protein sequence ID" value="MFC0472438.1"/>
    <property type="molecule type" value="Genomic_DNA"/>
</dbReference>
<dbReference type="RefSeq" id="WP_335963642.1">
    <property type="nucleotide sequence ID" value="NZ_JAXBLX010000057.1"/>
</dbReference>